<evidence type="ECO:0000313" key="3">
    <source>
        <dbReference type="Proteomes" id="UP001054821"/>
    </source>
</evidence>
<gene>
    <name evidence="2" type="ORF">L3X38_022740</name>
</gene>
<organism evidence="2 3">
    <name type="scientific">Prunus dulcis</name>
    <name type="common">Almond</name>
    <name type="synonym">Amygdalus dulcis</name>
    <dbReference type="NCBI Taxonomy" id="3755"/>
    <lineage>
        <taxon>Eukaryota</taxon>
        <taxon>Viridiplantae</taxon>
        <taxon>Streptophyta</taxon>
        <taxon>Embryophyta</taxon>
        <taxon>Tracheophyta</taxon>
        <taxon>Spermatophyta</taxon>
        <taxon>Magnoliopsida</taxon>
        <taxon>eudicotyledons</taxon>
        <taxon>Gunneridae</taxon>
        <taxon>Pentapetalae</taxon>
        <taxon>rosids</taxon>
        <taxon>fabids</taxon>
        <taxon>Rosales</taxon>
        <taxon>Rosaceae</taxon>
        <taxon>Amygdaloideae</taxon>
        <taxon>Amygdaleae</taxon>
        <taxon>Prunus</taxon>
    </lineage>
</organism>
<accession>A0AAD4VZ25</accession>
<proteinExistence type="predicted"/>
<comment type="caution">
    <text evidence="2">The sequence shown here is derived from an EMBL/GenBank/DDBJ whole genome shotgun (WGS) entry which is preliminary data.</text>
</comment>
<sequence length="90" mass="10076">MLPEDSLRASCKPIIRSGDPSKAAGEITKPNPLHLQGVLSYSMRAQHWEDWMQVHSVLSLHNFKETGNPDPTVSPSVEVQMREKVRGIDL</sequence>
<reference evidence="2 3" key="1">
    <citation type="journal article" date="2022" name="G3 (Bethesda)">
        <title>Whole-genome sequence and methylome profiling of the almond [Prunus dulcis (Mill.) D.A. Webb] cultivar 'Nonpareil'.</title>
        <authorList>
            <person name="D'Amico-Willman K.M."/>
            <person name="Ouma W.Z."/>
            <person name="Meulia T."/>
            <person name="Sideli G.M."/>
            <person name="Gradziel T.M."/>
            <person name="Fresnedo-Ramirez J."/>
        </authorList>
    </citation>
    <scope>NUCLEOTIDE SEQUENCE [LARGE SCALE GENOMIC DNA]</scope>
    <source>
        <strain evidence="2">Clone GOH B32 T37-40</strain>
    </source>
</reference>
<dbReference type="AlphaFoldDB" id="A0AAD4VZ25"/>
<evidence type="ECO:0000256" key="1">
    <source>
        <dbReference type="SAM" id="MobiDB-lite"/>
    </source>
</evidence>
<name>A0AAD4VZ25_PRUDU</name>
<dbReference type="Proteomes" id="UP001054821">
    <property type="component" value="Chromosome 4"/>
</dbReference>
<feature type="region of interest" description="Disordered" evidence="1">
    <location>
        <begin position="1"/>
        <end position="29"/>
    </location>
</feature>
<evidence type="ECO:0000313" key="2">
    <source>
        <dbReference type="EMBL" id="KAI5332611.1"/>
    </source>
</evidence>
<dbReference type="EMBL" id="JAJFAZ020000004">
    <property type="protein sequence ID" value="KAI5332611.1"/>
    <property type="molecule type" value="Genomic_DNA"/>
</dbReference>
<protein>
    <submittedName>
        <fullName evidence="2">Uncharacterized protein</fullName>
    </submittedName>
</protein>
<keyword evidence="3" id="KW-1185">Reference proteome</keyword>